<organism evidence="8 9">
    <name type="scientific">Leptosia nina</name>
    <dbReference type="NCBI Taxonomy" id="320188"/>
    <lineage>
        <taxon>Eukaryota</taxon>
        <taxon>Metazoa</taxon>
        <taxon>Ecdysozoa</taxon>
        <taxon>Arthropoda</taxon>
        <taxon>Hexapoda</taxon>
        <taxon>Insecta</taxon>
        <taxon>Pterygota</taxon>
        <taxon>Neoptera</taxon>
        <taxon>Endopterygota</taxon>
        <taxon>Lepidoptera</taxon>
        <taxon>Glossata</taxon>
        <taxon>Ditrysia</taxon>
        <taxon>Papilionoidea</taxon>
        <taxon>Pieridae</taxon>
        <taxon>Pierinae</taxon>
        <taxon>Leptosia</taxon>
    </lineage>
</organism>
<dbReference type="GO" id="GO:0005655">
    <property type="term" value="C:nucleolar ribonuclease P complex"/>
    <property type="evidence" value="ECO:0007669"/>
    <property type="project" value="InterPro"/>
</dbReference>
<evidence type="ECO:0000313" key="8">
    <source>
        <dbReference type="EMBL" id="CAK1545025.1"/>
    </source>
</evidence>
<sequence length="773" mass="89103">MEATEFDASLGGGEHLPNTVNSFKFVSSRSIEIAAMTESILKPNKTKLIFQYLPVHMRRRVMSHNCKRLPKKLREGHMEQLKKSGLPPKQKRPSRKFRRRPTNLLEEYTKRQRRIAWLETHIWHAKRFHMIERWGYRLAYRPCDKAFRACYRASSAHCLLQDISYCLPIRITGPLESIEKMFSYMTNRLCGLSITAKAYLSGNRAGFIHMFKPGSYPFGYVGKVEFLWVHVNLTPELILFVHPSQVKEMESIMVGIISESDPHKCDNKQMKLISNLAGVKIQVLYESFNRFRLTGPKSHPILTHCLKPVNEISTVASNKWVCESNKFNIDLLLKEKYDYWSNICNLTSPSQLPARMVIGLTVRDPRWSRPKKRTKAESLDCNISSEHLIKIPDFASSSPLWYTVINNTVKKNAITNAKFIEHITKTNLVPGEINEDDPKIQSIPIVLIQLPGSQNSEYKKIGYGSGWDIIVPSGYGLAFWLTFVMFGARSGGLRETEHLALEMGECYFPPDSESGKLEEKRMELHLRDIYFKRPPSKRVNFIKLGISNPFNYPWTILLKDWSEQSPNDFFVLRDRKVISELQNALRKKGTISDISNGDFCLVPIYLHVNGTGTVKEHALICVPEFGDLISTRTICEAQHEDPNAKIRKERRKDHLNLLKKLRRKRLKLKKKATTKSTKQVKRKPHELSEYVKNMRELWVPSNINSVRHNCLREVMGYVSKGAFSFTESKCCAIGYVTFNALKHLVDSKLNKVLVRNINSTKYRIANIQIINSL</sequence>
<dbReference type="GO" id="GO:0000172">
    <property type="term" value="C:ribonuclease MRP complex"/>
    <property type="evidence" value="ECO:0007669"/>
    <property type="project" value="InterPro"/>
</dbReference>
<dbReference type="Pfam" id="PF22770">
    <property type="entry name" value="POP1_C"/>
    <property type="match status" value="1"/>
</dbReference>
<evidence type="ECO:0000256" key="4">
    <source>
        <dbReference type="SAM" id="MobiDB-lite"/>
    </source>
</evidence>
<dbReference type="PANTHER" id="PTHR22731">
    <property type="entry name" value="RIBONUCLEASES P/MRP PROTEIN SUBUNIT POP1"/>
    <property type="match status" value="1"/>
</dbReference>
<evidence type="ECO:0000256" key="2">
    <source>
        <dbReference type="ARBA" id="ARBA00022694"/>
    </source>
</evidence>
<dbReference type="Pfam" id="PF06978">
    <property type="entry name" value="POP1_N"/>
    <property type="match status" value="2"/>
</dbReference>
<proteinExistence type="predicted"/>
<feature type="compositionally biased region" description="Basic residues" evidence="4">
    <location>
        <begin position="89"/>
        <end position="101"/>
    </location>
</feature>
<dbReference type="Pfam" id="PF08170">
    <property type="entry name" value="POPLD"/>
    <property type="match status" value="1"/>
</dbReference>
<feature type="compositionally biased region" description="Basic and acidic residues" evidence="4">
    <location>
        <begin position="72"/>
        <end position="82"/>
    </location>
</feature>
<dbReference type="EMBL" id="CAVLEF010000006">
    <property type="protein sequence ID" value="CAK1545025.1"/>
    <property type="molecule type" value="Genomic_DNA"/>
</dbReference>
<feature type="domain" description="Pop1 N-terminal" evidence="5">
    <location>
        <begin position="106"/>
        <end position="173"/>
    </location>
</feature>
<dbReference type="InterPro" id="IPR039182">
    <property type="entry name" value="Pop1"/>
</dbReference>
<dbReference type="InterPro" id="IPR055079">
    <property type="entry name" value="POP1_C"/>
</dbReference>
<dbReference type="PANTHER" id="PTHR22731:SF3">
    <property type="entry name" value="RIBONUCLEASES P_MRP PROTEIN SUBUNIT POP1"/>
    <property type="match status" value="1"/>
</dbReference>
<comment type="caution">
    <text evidence="8">The sequence shown here is derived from an EMBL/GenBank/DDBJ whole genome shotgun (WGS) entry which is preliminary data.</text>
</comment>
<dbReference type="GO" id="GO:0001682">
    <property type="term" value="P:tRNA 5'-leader removal"/>
    <property type="evidence" value="ECO:0007669"/>
    <property type="project" value="InterPro"/>
</dbReference>
<feature type="region of interest" description="Disordered" evidence="4">
    <location>
        <begin position="72"/>
        <end position="101"/>
    </location>
</feature>
<protein>
    <submittedName>
        <fullName evidence="8">Uncharacterized protein</fullName>
    </submittedName>
</protein>
<evidence type="ECO:0000256" key="1">
    <source>
        <dbReference type="ARBA" id="ARBA00004123"/>
    </source>
</evidence>
<reference evidence="8 9" key="1">
    <citation type="submission" date="2023-11" db="EMBL/GenBank/DDBJ databases">
        <authorList>
            <person name="Okamura Y."/>
        </authorList>
    </citation>
    <scope>NUCLEOTIDE SEQUENCE [LARGE SCALE GENOMIC DNA]</scope>
</reference>
<keyword evidence="3" id="KW-0539">Nucleus</keyword>
<evidence type="ECO:0000256" key="3">
    <source>
        <dbReference type="ARBA" id="ARBA00023242"/>
    </source>
</evidence>
<evidence type="ECO:0000259" key="7">
    <source>
        <dbReference type="Pfam" id="PF22770"/>
    </source>
</evidence>
<dbReference type="InterPro" id="IPR012590">
    <property type="entry name" value="POPLD_dom"/>
</dbReference>
<accession>A0AAV1J986</accession>
<evidence type="ECO:0000313" key="9">
    <source>
        <dbReference type="Proteomes" id="UP001497472"/>
    </source>
</evidence>
<evidence type="ECO:0000259" key="5">
    <source>
        <dbReference type="Pfam" id="PF06978"/>
    </source>
</evidence>
<dbReference type="InterPro" id="IPR009723">
    <property type="entry name" value="Pop1_N"/>
</dbReference>
<name>A0AAV1J986_9NEOP</name>
<feature type="domain" description="Pop1 N-terminal" evidence="5">
    <location>
        <begin position="25"/>
        <end position="98"/>
    </location>
</feature>
<feature type="domain" description="POPLD" evidence="6">
    <location>
        <begin position="466"/>
        <end position="554"/>
    </location>
</feature>
<gene>
    <name evidence="8" type="ORF">LNINA_LOCUS4720</name>
</gene>
<dbReference type="Proteomes" id="UP001497472">
    <property type="component" value="Unassembled WGS sequence"/>
</dbReference>
<feature type="domain" description="POP1 C-terminal" evidence="7">
    <location>
        <begin position="600"/>
        <end position="770"/>
    </location>
</feature>
<keyword evidence="2" id="KW-0819">tRNA processing</keyword>
<comment type="subcellular location">
    <subcellularLocation>
        <location evidence="1">Nucleus</location>
    </subcellularLocation>
</comment>
<keyword evidence="9" id="KW-1185">Reference proteome</keyword>
<evidence type="ECO:0000259" key="6">
    <source>
        <dbReference type="Pfam" id="PF08170"/>
    </source>
</evidence>
<dbReference type="AlphaFoldDB" id="A0AAV1J986"/>